<dbReference type="STRING" id="1007103.GCA_000213315_07373"/>
<keyword evidence="1" id="KW-0472">Membrane</keyword>
<keyword evidence="1" id="KW-1133">Transmembrane helix</keyword>
<protein>
    <submittedName>
        <fullName evidence="2">Permease</fullName>
    </submittedName>
</protein>
<evidence type="ECO:0000313" key="2">
    <source>
        <dbReference type="EMBL" id="KZE82155.1"/>
    </source>
</evidence>
<dbReference type="eggNOG" id="ENOG5030G4A">
    <property type="taxonomic scope" value="Bacteria"/>
</dbReference>
<dbReference type="Pfam" id="PF04307">
    <property type="entry name" value="YdjM"/>
    <property type="match status" value="1"/>
</dbReference>
<keyword evidence="1" id="KW-0812">Transmembrane</keyword>
<name>A0A161SJW0_9BACL</name>
<proteinExistence type="predicted"/>
<dbReference type="InterPro" id="IPR007404">
    <property type="entry name" value="YdjM-like"/>
</dbReference>
<feature type="transmembrane region" description="Helical" evidence="1">
    <location>
        <begin position="63"/>
        <end position="82"/>
    </location>
</feature>
<accession>A0A161SJW0</accession>
<dbReference type="Proteomes" id="UP000076563">
    <property type="component" value="Unassembled WGS sequence"/>
</dbReference>
<organism evidence="2 3">
    <name type="scientific">Paenibacillus elgii</name>
    <dbReference type="NCBI Taxonomy" id="189691"/>
    <lineage>
        <taxon>Bacteria</taxon>
        <taxon>Bacillati</taxon>
        <taxon>Bacillota</taxon>
        <taxon>Bacilli</taxon>
        <taxon>Bacillales</taxon>
        <taxon>Paenibacillaceae</taxon>
        <taxon>Paenibacillus</taxon>
    </lineage>
</organism>
<dbReference type="AlphaFoldDB" id="A0A161SJW0"/>
<sequence length="188" mass="19729">MFAGHFGLAAAVKAKTPNVPLWALMLSTQLLDVVFVPLLLSGAETLESVAGEGYGGSLIHADYTHSLIGALLLAILAGWGAGKLWRRRGGVAVGSVVFSHWLLDLLVHRADMPLFPGNAGGFPLLGFGLWQVPTLSILLESALVLLGAVLYYRSVMAAAERSHRGWAVAAGGIMGLLLTLALVTDVYG</sequence>
<evidence type="ECO:0000313" key="3">
    <source>
        <dbReference type="Proteomes" id="UP000076563"/>
    </source>
</evidence>
<reference evidence="3" key="1">
    <citation type="submission" date="2016-01" db="EMBL/GenBank/DDBJ databases">
        <title>Draft genome of Chromobacterium sp. F49.</title>
        <authorList>
            <person name="Hong K.W."/>
        </authorList>
    </citation>
    <scope>NUCLEOTIDE SEQUENCE [LARGE SCALE GENOMIC DNA]</scope>
    <source>
        <strain evidence="3">M63</strain>
    </source>
</reference>
<gene>
    <name evidence="2" type="ORF">AV654_08860</name>
</gene>
<feature type="transmembrane region" description="Helical" evidence="1">
    <location>
        <begin position="89"/>
        <end position="107"/>
    </location>
</feature>
<evidence type="ECO:0000256" key="1">
    <source>
        <dbReference type="SAM" id="Phobius"/>
    </source>
</evidence>
<feature type="transmembrane region" description="Helical" evidence="1">
    <location>
        <begin position="164"/>
        <end position="183"/>
    </location>
</feature>
<feature type="transmembrane region" description="Helical" evidence="1">
    <location>
        <begin position="21"/>
        <end position="43"/>
    </location>
</feature>
<dbReference type="OrthoDB" id="327431at2"/>
<feature type="transmembrane region" description="Helical" evidence="1">
    <location>
        <begin position="127"/>
        <end position="152"/>
    </location>
</feature>
<comment type="caution">
    <text evidence="2">The sequence shown here is derived from an EMBL/GenBank/DDBJ whole genome shotgun (WGS) entry which is preliminary data.</text>
</comment>
<keyword evidence="3" id="KW-1185">Reference proteome</keyword>
<dbReference type="RefSeq" id="WP_063178475.1">
    <property type="nucleotide sequence ID" value="NZ_LQRA01000038.1"/>
</dbReference>
<dbReference type="EMBL" id="LQRA01000038">
    <property type="protein sequence ID" value="KZE82155.1"/>
    <property type="molecule type" value="Genomic_DNA"/>
</dbReference>